<protein>
    <submittedName>
        <fullName evidence="3">Uncharacterized protein</fullName>
    </submittedName>
</protein>
<feature type="coiled-coil region" evidence="1">
    <location>
        <begin position="72"/>
        <end position="134"/>
    </location>
</feature>
<evidence type="ECO:0000313" key="4">
    <source>
        <dbReference type="Proteomes" id="UP001305779"/>
    </source>
</evidence>
<name>A0ABR0ENY2_ZASCE</name>
<feature type="region of interest" description="Disordered" evidence="2">
    <location>
        <begin position="1"/>
        <end position="67"/>
    </location>
</feature>
<organism evidence="3 4">
    <name type="scientific">Zasmidium cellare</name>
    <name type="common">Wine cellar mold</name>
    <name type="synonym">Racodium cellare</name>
    <dbReference type="NCBI Taxonomy" id="395010"/>
    <lineage>
        <taxon>Eukaryota</taxon>
        <taxon>Fungi</taxon>
        <taxon>Dikarya</taxon>
        <taxon>Ascomycota</taxon>
        <taxon>Pezizomycotina</taxon>
        <taxon>Dothideomycetes</taxon>
        <taxon>Dothideomycetidae</taxon>
        <taxon>Mycosphaerellales</taxon>
        <taxon>Mycosphaerellaceae</taxon>
        <taxon>Zasmidium</taxon>
    </lineage>
</organism>
<evidence type="ECO:0000256" key="2">
    <source>
        <dbReference type="SAM" id="MobiDB-lite"/>
    </source>
</evidence>
<feature type="compositionally biased region" description="Low complexity" evidence="2">
    <location>
        <begin position="35"/>
        <end position="63"/>
    </location>
</feature>
<keyword evidence="1" id="KW-0175">Coiled coil</keyword>
<dbReference type="Proteomes" id="UP001305779">
    <property type="component" value="Unassembled WGS sequence"/>
</dbReference>
<proteinExistence type="predicted"/>
<sequence>MAAVGANSEWATRMQKRRNMELTFLRRPSETESNSISASTYSGTTSATTTTSPASPESTHSSTKTSASYDQLQAFELQLARNKAQIEANEERMRELQGRDERMGEDIQARLQSVGEVNRQISILREMLERAERVSRGEFEFGIREV</sequence>
<reference evidence="3 4" key="1">
    <citation type="journal article" date="2023" name="G3 (Bethesda)">
        <title>A chromosome-level genome assembly of Zasmidium syzygii isolated from banana leaves.</title>
        <authorList>
            <person name="van Westerhoven A.C."/>
            <person name="Mehrabi R."/>
            <person name="Talebi R."/>
            <person name="Steentjes M.B.F."/>
            <person name="Corcolon B."/>
            <person name="Chong P.A."/>
            <person name="Kema G.H.J."/>
            <person name="Seidl M.F."/>
        </authorList>
    </citation>
    <scope>NUCLEOTIDE SEQUENCE [LARGE SCALE GENOMIC DNA]</scope>
    <source>
        <strain evidence="3 4">P124</strain>
    </source>
</reference>
<gene>
    <name evidence="3" type="ORF">PRZ48_006623</name>
</gene>
<evidence type="ECO:0000256" key="1">
    <source>
        <dbReference type="SAM" id="Coils"/>
    </source>
</evidence>
<accession>A0ABR0ENY2</accession>
<keyword evidence="4" id="KW-1185">Reference proteome</keyword>
<evidence type="ECO:0000313" key="3">
    <source>
        <dbReference type="EMBL" id="KAK4503195.1"/>
    </source>
</evidence>
<dbReference type="EMBL" id="JAXOVC010000004">
    <property type="protein sequence ID" value="KAK4503195.1"/>
    <property type="molecule type" value="Genomic_DNA"/>
</dbReference>
<comment type="caution">
    <text evidence="3">The sequence shown here is derived from an EMBL/GenBank/DDBJ whole genome shotgun (WGS) entry which is preliminary data.</text>
</comment>